<evidence type="ECO:0000313" key="2">
    <source>
        <dbReference type="Proteomes" id="UP001163603"/>
    </source>
</evidence>
<sequence>MILQLLFQIIFLSWPMISRTQAQASVKPGCPSKCGNVTIPFPFGIREGCYIDDWFAIDCDSNDKPLIKKIHLEVLEISLNGTMRVNHPVLSTCEDYYSPTLPHGNLLAESPFVFSQKSNRFTALGCNNIAYMRVSEFSIVGGCLSTCDKKTKTGENGCYGINCCQTKIPSSLKVFNTTISTFNDERNRENITECGYAFLVDQNWFEKNPQNVEKRTHVPVVLDWGILNSSFNLFAAHKQKGYNSTSSCQIYANFTSSIANSSSTQFPVVHCNCRKGYEGNPYLLKGCQDIDECSSSKPCGINLFCKNFNGGYDCLPSKRSKINMVALGFGTGLGSVFLLLGAWWLCIIIKKRKDGKLKQKFFKQNGGLLLQQHLTSSDGSVDSSKLFNSKELEKATDHFNVNRILGEGGQGTVYKGMLSDGRIVAVKKFKVVDERKVHEFVNEVAILSQINHRNVVKLLGCCLETENCLNNIIDAQVQSQGRKEEIVAVANLAKRCLNLNGKKRPTMKEVSMELEGIQAWQKEVAVELEGVQASQKDDGMQQTYQEIKYDSTEVFEIEGWDVGSSSTSTFERVGSSSVDVQPLLTS</sequence>
<comment type="caution">
    <text evidence="1">The sequence shown here is derived from an EMBL/GenBank/DDBJ whole genome shotgun (WGS) entry which is preliminary data.</text>
</comment>
<gene>
    <name evidence="1" type="ORF">Pint_19401</name>
</gene>
<dbReference type="Proteomes" id="UP001163603">
    <property type="component" value="Chromosome 4"/>
</dbReference>
<name>A0ACC0Z2G9_9ROSI</name>
<reference evidence="2" key="1">
    <citation type="journal article" date="2023" name="G3 (Bethesda)">
        <title>Genome assembly and association tests identify interacting loci associated with vigor, precocity, and sex in interspecific pistachio rootstocks.</title>
        <authorList>
            <person name="Palmer W."/>
            <person name="Jacygrad E."/>
            <person name="Sagayaradj S."/>
            <person name="Cavanaugh K."/>
            <person name="Han R."/>
            <person name="Bertier L."/>
            <person name="Beede B."/>
            <person name="Kafkas S."/>
            <person name="Golino D."/>
            <person name="Preece J."/>
            <person name="Michelmore R."/>
        </authorList>
    </citation>
    <scope>NUCLEOTIDE SEQUENCE [LARGE SCALE GENOMIC DNA]</scope>
</reference>
<evidence type="ECO:0000313" key="1">
    <source>
        <dbReference type="EMBL" id="KAJ0043922.1"/>
    </source>
</evidence>
<organism evidence="1 2">
    <name type="scientific">Pistacia integerrima</name>
    <dbReference type="NCBI Taxonomy" id="434235"/>
    <lineage>
        <taxon>Eukaryota</taxon>
        <taxon>Viridiplantae</taxon>
        <taxon>Streptophyta</taxon>
        <taxon>Embryophyta</taxon>
        <taxon>Tracheophyta</taxon>
        <taxon>Spermatophyta</taxon>
        <taxon>Magnoliopsida</taxon>
        <taxon>eudicotyledons</taxon>
        <taxon>Gunneridae</taxon>
        <taxon>Pentapetalae</taxon>
        <taxon>rosids</taxon>
        <taxon>malvids</taxon>
        <taxon>Sapindales</taxon>
        <taxon>Anacardiaceae</taxon>
        <taxon>Pistacia</taxon>
    </lineage>
</organism>
<proteinExistence type="predicted"/>
<accession>A0ACC0Z2G9</accession>
<keyword evidence="2" id="KW-1185">Reference proteome</keyword>
<protein>
    <submittedName>
        <fullName evidence="1">Uncharacterized protein</fullName>
    </submittedName>
</protein>
<dbReference type="EMBL" id="CM047739">
    <property type="protein sequence ID" value="KAJ0043922.1"/>
    <property type="molecule type" value="Genomic_DNA"/>
</dbReference>